<protein>
    <submittedName>
        <fullName evidence="5">Zeaxanthin epoxidase</fullName>
    </submittedName>
</protein>
<dbReference type="GO" id="GO:0071949">
    <property type="term" value="F:FAD binding"/>
    <property type="evidence" value="ECO:0007669"/>
    <property type="project" value="InterPro"/>
</dbReference>
<dbReference type="PRINTS" id="PR00420">
    <property type="entry name" value="RNGMNOXGNASE"/>
</dbReference>
<evidence type="ECO:0000259" key="4">
    <source>
        <dbReference type="Pfam" id="PF01494"/>
    </source>
</evidence>
<dbReference type="PANTHER" id="PTHR45934:SF1">
    <property type="entry name" value="OS04G0423100 PROTEIN"/>
    <property type="match status" value="1"/>
</dbReference>
<dbReference type="EMBL" id="SWLB01000006">
    <property type="protein sequence ID" value="KAF3337661.1"/>
    <property type="molecule type" value="Genomic_DNA"/>
</dbReference>
<keyword evidence="1" id="KW-0560">Oxidoreductase</keyword>
<keyword evidence="2" id="KW-0503">Monooxygenase</keyword>
<feature type="domain" description="FAD-binding" evidence="4">
    <location>
        <begin position="13"/>
        <end position="352"/>
    </location>
</feature>
<dbReference type="GO" id="GO:0004497">
    <property type="term" value="F:monooxygenase activity"/>
    <property type="evidence" value="ECO:0007669"/>
    <property type="project" value="UniProtKB-KW"/>
</dbReference>
<proteinExistence type="inferred from homology"/>
<gene>
    <name evidence="5" type="ORF">FCM35_KLT18248</name>
</gene>
<evidence type="ECO:0000256" key="2">
    <source>
        <dbReference type="ARBA" id="ARBA00023033"/>
    </source>
</evidence>
<dbReference type="Gene3D" id="3.50.50.60">
    <property type="entry name" value="FAD/NAD(P)-binding domain"/>
    <property type="match status" value="1"/>
</dbReference>
<keyword evidence="6" id="KW-1185">Reference proteome</keyword>
<sequence length="418" mass="45818">MGKTEGAMVEEEEIVIVGGGIAGLATALALKRVGLSARVLERYPELRAVGAALTLSPNAWFALRALGVDHKLTSVYHTLTKSLVTNLETGATQEVDFAGIKDRREDAVVRPVHRKFLLQALAEELPPDTIRFSSKLISIKSESLEDSSKATLLHLEDGTIIKAKVVIGCDGVHSAVAQWLGLSEPMKAGRSAVRGLSVFPEGHGFKMQVRQFLSGGIRAGFIPLNSTDLYWFVIEKSSSGNPELILKEITTNLAKDFPSDFLAVAKNTDMSTLTWAPLVFRAPWSIALGQAHSANVTVAGDAMHPMTPEIGQGGCSALEDAVILARCLSHARGVQHWPEKALQEYVEQRRWRLAWIVACAWFFGKMQHSGGTGKEWWSGAARWFRDRVFYGFIFSRIVDSLYFDCGDLIPAKSKALLR</sequence>
<name>A0A833VGB6_9POAL</name>
<dbReference type="InterPro" id="IPR044560">
    <property type="entry name" value="MOase"/>
</dbReference>
<organism evidence="5 6">
    <name type="scientific">Carex littledalei</name>
    <dbReference type="NCBI Taxonomy" id="544730"/>
    <lineage>
        <taxon>Eukaryota</taxon>
        <taxon>Viridiplantae</taxon>
        <taxon>Streptophyta</taxon>
        <taxon>Embryophyta</taxon>
        <taxon>Tracheophyta</taxon>
        <taxon>Spermatophyta</taxon>
        <taxon>Magnoliopsida</taxon>
        <taxon>Liliopsida</taxon>
        <taxon>Poales</taxon>
        <taxon>Cyperaceae</taxon>
        <taxon>Cyperoideae</taxon>
        <taxon>Cariceae</taxon>
        <taxon>Carex</taxon>
        <taxon>Carex subgen. Euthyceras</taxon>
    </lineage>
</organism>
<evidence type="ECO:0000313" key="5">
    <source>
        <dbReference type="EMBL" id="KAF3337661.1"/>
    </source>
</evidence>
<evidence type="ECO:0000256" key="1">
    <source>
        <dbReference type="ARBA" id="ARBA00023002"/>
    </source>
</evidence>
<dbReference type="PANTHER" id="PTHR45934">
    <property type="entry name" value="FAD/NAD(P)-BINDING OXIDOREDUCTASE FAMILY PROTEIN"/>
    <property type="match status" value="1"/>
</dbReference>
<dbReference type="InterPro" id="IPR002938">
    <property type="entry name" value="FAD-bd"/>
</dbReference>
<dbReference type="InterPro" id="IPR036188">
    <property type="entry name" value="FAD/NAD-bd_sf"/>
</dbReference>
<dbReference type="SUPFAM" id="SSF51905">
    <property type="entry name" value="FAD/NAD(P)-binding domain"/>
    <property type="match status" value="1"/>
</dbReference>
<accession>A0A833VGB6</accession>
<dbReference type="Pfam" id="PF01494">
    <property type="entry name" value="FAD_binding_3"/>
    <property type="match status" value="1"/>
</dbReference>
<evidence type="ECO:0000256" key="3">
    <source>
        <dbReference type="ARBA" id="ARBA00024018"/>
    </source>
</evidence>
<dbReference type="Proteomes" id="UP000623129">
    <property type="component" value="Unassembled WGS sequence"/>
</dbReference>
<comment type="caution">
    <text evidence="5">The sequence shown here is derived from an EMBL/GenBank/DDBJ whole genome shotgun (WGS) entry which is preliminary data.</text>
</comment>
<evidence type="ECO:0000313" key="6">
    <source>
        <dbReference type="Proteomes" id="UP000623129"/>
    </source>
</evidence>
<dbReference type="OrthoDB" id="1878542at2759"/>
<dbReference type="AlphaFoldDB" id="A0A833VGB6"/>
<comment type="similarity">
    <text evidence="3">Belongs to the 3-hydroxybenzoate 6-hydroxylase family.</text>
</comment>
<reference evidence="5" key="1">
    <citation type="submission" date="2020-01" db="EMBL/GenBank/DDBJ databases">
        <title>Genome sequence of Kobresia littledalei, the first chromosome-level genome in the family Cyperaceae.</title>
        <authorList>
            <person name="Qu G."/>
        </authorList>
    </citation>
    <scope>NUCLEOTIDE SEQUENCE</scope>
    <source>
        <strain evidence="5">C.B.Clarke</strain>
        <tissue evidence="5">Leaf</tissue>
    </source>
</reference>